<name>A0A8J6I1R4_9FIRM</name>
<keyword evidence="11" id="KW-1185">Reference proteome</keyword>
<sequence>MMERKQTRPVRVGNLVIGGGAPIVVQSMTNTDTRAVAATLGQIEALAAAGCELIRVAVPDQEAAAKLKEIVRYSKLPVVADIHFDYRLALAAIDAGVAKIRLNPGNIGGADRVRTVVRAAKANGVALRIGANAGSLHRDYLTRYKGDVIQAMLASVEDQLALVTADGFDQIVVSLKSSDVVETIEVNKAFAKRWDFPLHLGITEAGIRWRGTIKSAVGLGILLQQGIGDTIRVSLTGDPRHEVTAAYEILKALHLREHGPVVVACPTCGRCQIGLEELVEGVEELVQDLPYPLHLAVMGCVVNGPGEAARADLGIAGGKEAGLIFRNGEILRKEKQPRLLPAFAEELARLIREKYGVNLKFNQADFRLEELEEEEGGKS</sequence>
<feature type="binding site" evidence="7">
    <location>
        <position position="265"/>
    </location>
    <ligand>
        <name>[4Fe-4S] cluster</name>
        <dbReference type="ChEBI" id="CHEBI:49883"/>
    </ligand>
</feature>
<comment type="similarity">
    <text evidence="7">Belongs to the IspG family.</text>
</comment>
<feature type="binding site" evidence="7">
    <location>
        <position position="307"/>
    </location>
    <ligand>
        <name>[4Fe-4S] cluster</name>
        <dbReference type="ChEBI" id="CHEBI:49883"/>
    </ligand>
</feature>
<dbReference type="GO" id="GO:0051539">
    <property type="term" value="F:4 iron, 4 sulfur cluster binding"/>
    <property type="evidence" value="ECO:0007669"/>
    <property type="project" value="UniProtKB-UniRule"/>
</dbReference>
<reference evidence="10" key="1">
    <citation type="submission" date="2020-06" db="EMBL/GenBank/DDBJ databases">
        <title>Novel chitinolytic bacterium.</title>
        <authorList>
            <person name="Ungkulpasvich U."/>
            <person name="Kosugi A."/>
            <person name="Uke A."/>
        </authorList>
    </citation>
    <scope>NUCLEOTIDE SEQUENCE</scope>
    <source>
        <strain evidence="10">UUS1-1</strain>
    </source>
</reference>
<dbReference type="PANTHER" id="PTHR30454">
    <property type="entry name" value="4-HYDROXY-3-METHYLBUT-2-EN-1-YL DIPHOSPHATE SYNTHASE"/>
    <property type="match status" value="1"/>
</dbReference>
<dbReference type="PIRSF" id="PIRSF004640">
    <property type="entry name" value="IspG"/>
    <property type="match status" value="1"/>
</dbReference>
<comment type="caution">
    <text evidence="10">The sequence shown here is derived from an EMBL/GenBank/DDBJ whole genome shotgun (WGS) entry which is preliminary data.</text>
</comment>
<dbReference type="PANTHER" id="PTHR30454:SF0">
    <property type="entry name" value="4-HYDROXY-3-METHYLBUT-2-EN-1-YL DIPHOSPHATE SYNTHASE (FERREDOXIN), CHLOROPLASTIC"/>
    <property type="match status" value="1"/>
</dbReference>
<comment type="pathway">
    <text evidence="7">Isoprenoid biosynthesis; isopentenyl diphosphate biosynthesis via DXP pathway; isopentenyl diphosphate from 1-deoxy-D-xylulose 5-phosphate: step 5/6.</text>
</comment>
<dbReference type="InterPro" id="IPR058579">
    <property type="entry name" value="IspG_C"/>
</dbReference>
<organism evidence="10 11">
    <name type="scientific">Capillibacterium thermochitinicola</name>
    <dbReference type="NCBI Taxonomy" id="2699427"/>
    <lineage>
        <taxon>Bacteria</taxon>
        <taxon>Bacillati</taxon>
        <taxon>Bacillota</taxon>
        <taxon>Capillibacterium</taxon>
    </lineage>
</organism>
<proteinExistence type="inferred from homology"/>
<feature type="binding site" evidence="7">
    <location>
        <position position="300"/>
    </location>
    <ligand>
        <name>[4Fe-4S] cluster</name>
        <dbReference type="ChEBI" id="CHEBI:49883"/>
    </ligand>
</feature>
<evidence type="ECO:0000256" key="4">
    <source>
        <dbReference type="ARBA" id="ARBA00023004"/>
    </source>
</evidence>
<feature type="domain" description="IspG C-terminal" evidence="9">
    <location>
        <begin position="262"/>
        <end position="347"/>
    </location>
</feature>
<comment type="cofactor">
    <cofactor evidence="7">
        <name>[4Fe-4S] cluster</name>
        <dbReference type="ChEBI" id="CHEBI:49883"/>
    </cofactor>
    <text evidence="7">Binds 1 [4Fe-4S] cluster.</text>
</comment>
<evidence type="ECO:0000313" key="10">
    <source>
        <dbReference type="EMBL" id="MBA2132794.1"/>
    </source>
</evidence>
<dbReference type="Proteomes" id="UP000657177">
    <property type="component" value="Unassembled WGS sequence"/>
</dbReference>
<dbReference type="GO" id="GO:0019288">
    <property type="term" value="P:isopentenyl diphosphate biosynthetic process, methylerythritol 4-phosphate pathway"/>
    <property type="evidence" value="ECO:0007669"/>
    <property type="project" value="UniProtKB-UniRule"/>
</dbReference>
<dbReference type="Gene3D" id="3.30.413.10">
    <property type="entry name" value="Sulfite Reductase Hemoprotein, domain 1"/>
    <property type="match status" value="1"/>
</dbReference>
<dbReference type="InterPro" id="IPR016425">
    <property type="entry name" value="IspG_bac"/>
</dbReference>
<dbReference type="InterPro" id="IPR011005">
    <property type="entry name" value="Dihydropteroate_synth-like_sf"/>
</dbReference>
<keyword evidence="6 7" id="KW-0414">Isoprene biosynthesis</keyword>
<dbReference type="InterPro" id="IPR045854">
    <property type="entry name" value="NO2/SO3_Rdtase_4Fe4S_sf"/>
</dbReference>
<evidence type="ECO:0000256" key="7">
    <source>
        <dbReference type="HAMAP-Rule" id="MF_00159"/>
    </source>
</evidence>
<dbReference type="SUPFAM" id="SSF56014">
    <property type="entry name" value="Nitrite and sulphite reductase 4Fe-4S domain-like"/>
    <property type="match status" value="1"/>
</dbReference>
<dbReference type="Gene3D" id="3.20.20.20">
    <property type="entry name" value="Dihydropteroate synthase-like"/>
    <property type="match status" value="1"/>
</dbReference>
<dbReference type="GO" id="GO:0141197">
    <property type="term" value="F:4-hydroxy-3-methylbut-2-enyl-diphosphate synthase activity (flavodoxin)"/>
    <property type="evidence" value="ECO:0007669"/>
    <property type="project" value="UniProtKB-EC"/>
</dbReference>
<keyword evidence="2 7" id="KW-0479">Metal-binding</keyword>
<comment type="catalytic activity">
    <reaction evidence="7">
        <text>(2E)-4-hydroxy-3-methylbut-2-enyl diphosphate + oxidized [flavodoxin] + H2O + 2 H(+) = 2-C-methyl-D-erythritol 2,4-cyclic diphosphate + reduced [flavodoxin]</text>
        <dbReference type="Rhea" id="RHEA:43604"/>
        <dbReference type="Rhea" id="RHEA-COMP:10622"/>
        <dbReference type="Rhea" id="RHEA-COMP:10623"/>
        <dbReference type="ChEBI" id="CHEBI:15377"/>
        <dbReference type="ChEBI" id="CHEBI:15378"/>
        <dbReference type="ChEBI" id="CHEBI:57618"/>
        <dbReference type="ChEBI" id="CHEBI:58210"/>
        <dbReference type="ChEBI" id="CHEBI:58483"/>
        <dbReference type="ChEBI" id="CHEBI:128753"/>
        <dbReference type="EC" id="1.17.7.3"/>
    </reaction>
</comment>
<protein>
    <recommendedName>
        <fullName evidence="7">4-hydroxy-3-methylbut-2-en-1-yl diphosphate synthase (flavodoxin)</fullName>
        <ecNumber evidence="7">1.17.7.3</ecNumber>
    </recommendedName>
    <alternativeName>
        <fullName evidence="7">1-hydroxy-2-methyl-2-(E)-butenyl 4-diphosphate synthase</fullName>
    </alternativeName>
</protein>
<evidence type="ECO:0000259" key="8">
    <source>
        <dbReference type="Pfam" id="PF04551"/>
    </source>
</evidence>
<dbReference type="GO" id="GO:0005506">
    <property type="term" value="F:iron ion binding"/>
    <property type="evidence" value="ECO:0007669"/>
    <property type="project" value="InterPro"/>
</dbReference>
<dbReference type="NCBIfam" id="NF001540">
    <property type="entry name" value="PRK00366.1"/>
    <property type="match status" value="1"/>
</dbReference>
<dbReference type="NCBIfam" id="TIGR00612">
    <property type="entry name" value="ispG_gcpE"/>
    <property type="match status" value="1"/>
</dbReference>
<dbReference type="UniPathway" id="UPA00056">
    <property type="reaction ID" value="UER00096"/>
</dbReference>
<dbReference type="Pfam" id="PF26540">
    <property type="entry name" value="GcpE_C"/>
    <property type="match status" value="1"/>
</dbReference>
<dbReference type="HAMAP" id="MF_00159">
    <property type="entry name" value="IspG"/>
    <property type="match status" value="1"/>
</dbReference>
<accession>A0A8J6I1R4</accession>
<dbReference type="SUPFAM" id="SSF51412">
    <property type="entry name" value="Inosine monophosphate dehydrogenase (IMPDH)"/>
    <property type="match status" value="1"/>
</dbReference>
<dbReference type="AlphaFoldDB" id="A0A8J6I1R4"/>
<evidence type="ECO:0000259" key="9">
    <source>
        <dbReference type="Pfam" id="PF26540"/>
    </source>
</evidence>
<evidence type="ECO:0000313" key="11">
    <source>
        <dbReference type="Proteomes" id="UP000657177"/>
    </source>
</evidence>
<evidence type="ECO:0000256" key="2">
    <source>
        <dbReference type="ARBA" id="ARBA00022723"/>
    </source>
</evidence>
<dbReference type="EC" id="1.17.7.3" evidence="7"/>
<feature type="domain" description="IspG TIM-barrel" evidence="8">
    <location>
        <begin position="7"/>
        <end position="246"/>
    </location>
</feature>
<feature type="binding site" evidence="7">
    <location>
        <position position="268"/>
    </location>
    <ligand>
        <name>[4Fe-4S] cluster</name>
        <dbReference type="ChEBI" id="CHEBI:49883"/>
    </ligand>
</feature>
<dbReference type="InterPro" id="IPR004588">
    <property type="entry name" value="IspG_bac-typ"/>
</dbReference>
<dbReference type="FunFam" id="3.20.20.20:FF:000001">
    <property type="entry name" value="4-hydroxy-3-methylbut-2-en-1-yl diphosphate synthase (flavodoxin)"/>
    <property type="match status" value="1"/>
</dbReference>
<keyword evidence="5 7" id="KW-0411">Iron-sulfur</keyword>
<gene>
    <name evidence="7 10" type="primary">ispG</name>
    <name evidence="10" type="synonym">gcpE</name>
    <name evidence="10" type="ORF">G5B42_04450</name>
</gene>
<dbReference type="GO" id="GO:0046429">
    <property type="term" value="F:4-hydroxy-3-methylbut-2-en-1-yl diphosphate synthase activity (ferredoxin)"/>
    <property type="evidence" value="ECO:0007669"/>
    <property type="project" value="UniProtKB-UniRule"/>
</dbReference>
<comment type="function">
    <text evidence="7">Converts 2C-methyl-D-erythritol 2,4-cyclodiphosphate (ME-2,4cPP) into 1-hydroxy-2-methyl-2-(E)-butenyl 4-diphosphate.</text>
</comment>
<dbReference type="InterPro" id="IPR058578">
    <property type="entry name" value="IspG_TIM"/>
</dbReference>
<dbReference type="EMBL" id="JAAKDE010000008">
    <property type="protein sequence ID" value="MBA2132794.1"/>
    <property type="molecule type" value="Genomic_DNA"/>
</dbReference>
<evidence type="ECO:0000256" key="5">
    <source>
        <dbReference type="ARBA" id="ARBA00023014"/>
    </source>
</evidence>
<dbReference type="Pfam" id="PF04551">
    <property type="entry name" value="GcpE"/>
    <property type="match status" value="1"/>
</dbReference>
<keyword evidence="1 7" id="KW-0004">4Fe-4S</keyword>
<keyword evidence="3 7" id="KW-0560">Oxidoreductase</keyword>
<keyword evidence="4 7" id="KW-0408">Iron</keyword>
<evidence type="ECO:0000256" key="6">
    <source>
        <dbReference type="ARBA" id="ARBA00023229"/>
    </source>
</evidence>
<evidence type="ECO:0000256" key="1">
    <source>
        <dbReference type="ARBA" id="ARBA00022485"/>
    </source>
</evidence>
<evidence type="ECO:0000256" key="3">
    <source>
        <dbReference type="ARBA" id="ARBA00023002"/>
    </source>
</evidence>
<dbReference type="GO" id="GO:0016114">
    <property type="term" value="P:terpenoid biosynthetic process"/>
    <property type="evidence" value="ECO:0007669"/>
    <property type="project" value="InterPro"/>
</dbReference>